<gene>
    <name evidence="3" type="ORF">PBRA_001350</name>
    <name evidence="4" type="ORF">PLBR_LOCUS4666</name>
</gene>
<proteinExistence type="predicted"/>
<dbReference type="EMBL" id="OVEO01000007">
    <property type="protein sequence ID" value="SPQ97451.1"/>
    <property type="molecule type" value="Genomic_DNA"/>
</dbReference>
<dbReference type="AlphaFoldDB" id="A0A0G4IWB9"/>
<evidence type="ECO:0000256" key="1">
    <source>
        <dbReference type="SAM" id="Coils"/>
    </source>
</evidence>
<reference evidence="3 5" key="1">
    <citation type="submission" date="2015-02" db="EMBL/GenBank/DDBJ databases">
        <authorList>
            <person name="Chooi Y.-H."/>
        </authorList>
    </citation>
    <scope>NUCLEOTIDE SEQUENCE [LARGE SCALE GENOMIC DNA]</scope>
    <source>
        <strain evidence="3">E3</strain>
    </source>
</reference>
<dbReference type="OrthoDB" id="10675996at2759"/>
<feature type="region of interest" description="Disordered" evidence="2">
    <location>
        <begin position="316"/>
        <end position="342"/>
    </location>
</feature>
<geneLocation type="mitochondrion" evidence="4"/>
<organism evidence="3 5">
    <name type="scientific">Plasmodiophora brassicae</name>
    <name type="common">Clubroot disease agent</name>
    <dbReference type="NCBI Taxonomy" id="37360"/>
    <lineage>
        <taxon>Eukaryota</taxon>
        <taxon>Sar</taxon>
        <taxon>Rhizaria</taxon>
        <taxon>Endomyxa</taxon>
        <taxon>Phytomyxea</taxon>
        <taxon>Plasmodiophorida</taxon>
        <taxon>Plasmodiophoridae</taxon>
        <taxon>Plasmodiophora</taxon>
    </lineage>
</organism>
<evidence type="ECO:0000313" key="6">
    <source>
        <dbReference type="Proteomes" id="UP000290189"/>
    </source>
</evidence>
<dbReference type="EMBL" id="CDSF01000090">
    <property type="protein sequence ID" value="CEO99444.1"/>
    <property type="molecule type" value="Genomic_DNA"/>
</dbReference>
<sequence>MPSSSDGGTGPAVAAREQDLQGRITKLSLDLIEMRKERAKSVEQIRNARLTIARNNDQMRTELHRKDLEIRALQEALQQRTSTEANEGSQLKEHIRRLTDQLADYQTALAHRTASEQSLRETLRAKDNELDLQREDVSGKLASLEQRLAASEADNSQLRALYFAEQRASSSFRSTLETIENESASLRGHVTKLKAENGILKANWQSERTRVLQLEGTQAAAVLRERDELRALVEKLQPLANAGRAGHESLVAKDSEIERLKQTLRALQAENRAKDNMIHEFDQRLADLQAQSEADKSDLERQNALIGELYRRLKDQEVNGKAEPDPGAPAARSAPSPSDSARLHAIRRDVLATRSIVCSLLGDVAPDPHLARAGKDGDEIDLVDVQAVVSDLYQLVSDGAASRLGDSCAMQ</sequence>
<evidence type="ECO:0000313" key="3">
    <source>
        <dbReference type="EMBL" id="CEO99444.1"/>
    </source>
</evidence>
<name>A0A0G4IWB9_PLABS</name>
<keyword evidence="4" id="KW-0496">Mitochondrion</keyword>
<keyword evidence="5" id="KW-1185">Reference proteome</keyword>
<feature type="compositionally biased region" description="Low complexity" evidence="2">
    <location>
        <begin position="328"/>
        <end position="340"/>
    </location>
</feature>
<protein>
    <submittedName>
        <fullName evidence="3">Uncharacterized protein</fullName>
    </submittedName>
</protein>
<reference evidence="4 6" key="2">
    <citation type="submission" date="2018-03" db="EMBL/GenBank/DDBJ databases">
        <authorList>
            <person name="Fogelqvist J."/>
        </authorList>
    </citation>
    <scope>NUCLEOTIDE SEQUENCE [LARGE SCALE GENOMIC DNA]</scope>
</reference>
<feature type="coiled-coil region" evidence="1">
    <location>
        <begin position="250"/>
        <end position="277"/>
    </location>
</feature>
<evidence type="ECO:0000313" key="4">
    <source>
        <dbReference type="EMBL" id="SPQ97451.1"/>
    </source>
</evidence>
<evidence type="ECO:0000313" key="5">
    <source>
        <dbReference type="Proteomes" id="UP000039324"/>
    </source>
</evidence>
<dbReference type="Proteomes" id="UP000039324">
    <property type="component" value="Unassembled WGS sequence"/>
</dbReference>
<evidence type="ECO:0000256" key="2">
    <source>
        <dbReference type="SAM" id="MobiDB-lite"/>
    </source>
</evidence>
<feature type="coiled-coil region" evidence="1">
    <location>
        <begin position="134"/>
        <end position="196"/>
    </location>
</feature>
<keyword evidence="1" id="KW-0175">Coiled coil</keyword>
<accession>A0A0G4IWB9</accession>
<dbReference type="Proteomes" id="UP000290189">
    <property type="component" value="Unassembled WGS sequence"/>
</dbReference>